<proteinExistence type="predicted"/>
<evidence type="ECO:0000313" key="1">
    <source>
        <dbReference type="EMBL" id="GAG33087.1"/>
    </source>
</evidence>
<dbReference type="EMBL" id="BARS01045470">
    <property type="protein sequence ID" value="GAG33087.1"/>
    <property type="molecule type" value="Genomic_DNA"/>
</dbReference>
<reference evidence="1" key="1">
    <citation type="journal article" date="2014" name="Front. Microbiol.">
        <title>High frequency of phylogenetically diverse reductive dehalogenase-homologous genes in deep subseafloor sedimentary metagenomes.</title>
        <authorList>
            <person name="Kawai M."/>
            <person name="Futagami T."/>
            <person name="Toyoda A."/>
            <person name="Takaki Y."/>
            <person name="Nishi S."/>
            <person name="Hori S."/>
            <person name="Arai W."/>
            <person name="Tsubouchi T."/>
            <person name="Morono Y."/>
            <person name="Uchiyama I."/>
            <person name="Ito T."/>
            <person name="Fujiyama A."/>
            <person name="Inagaki F."/>
            <person name="Takami H."/>
        </authorList>
    </citation>
    <scope>NUCLEOTIDE SEQUENCE</scope>
    <source>
        <strain evidence="1">Expedition CK06-06</strain>
    </source>
</reference>
<gene>
    <name evidence="1" type="ORF">S01H1_68560</name>
</gene>
<evidence type="ECO:0008006" key="2">
    <source>
        <dbReference type="Google" id="ProtNLM"/>
    </source>
</evidence>
<organism evidence="1">
    <name type="scientific">marine sediment metagenome</name>
    <dbReference type="NCBI Taxonomy" id="412755"/>
    <lineage>
        <taxon>unclassified sequences</taxon>
        <taxon>metagenomes</taxon>
        <taxon>ecological metagenomes</taxon>
    </lineage>
</organism>
<dbReference type="Pfam" id="PF14076">
    <property type="entry name" value="DUF4258"/>
    <property type="match status" value="1"/>
</dbReference>
<sequence length="96" mass="10782">ALPPSKATELINEITTYADFTLELTDHCREEMLNGNFDFQDLLLILSTGKVNYPPEYDKEHKNYKYKVQGSTLDGDKAVAITVIIGSRALLVVTVY</sequence>
<comment type="caution">
    <text evidence="1">The sequence shown here is derived from an EMBL/GenBank/DDBJ whole genome shotgun (WGS) entry which is preliminary data.</text>
</comment>
<dbReference type="AlphaFoldDB" id="X0XCE8"/>
<feature type="non-terminal residue" evidence="1">
    <location>
        <position position="1"/>
    </location>
</feature>
<accession>X0XCE8</accession>
<name>X0XCE8_9ZZZZ</name>
<dbReference type="InterPro" id="IPR025354">
    <property type="entry name" value="DUF4258"/>
</dbReference>
<protein>
    <recommendedName>
        <fullName evidence="2">DUF4258 domain-containing protein</fullName>
    </recommendedName>
</protein>